<dbReference type="CDD" id="cd03809">
    <property type="entry name" value="GT4_MtfB-like"/>
    <property type="match status" value="1"/>
</dbReference>
<evidence type="ECO:0000313" key="4">
    <source>
        <dbReference type="EMBL" id="UZD22009.1"/>
    </source>
</evidence>
<dbReference type="SUPFAM" id="SSF53756">
    <property type="entry name" value="UDP-Glycosyltransferase/glycogen phosphorylase"/>
    <property type="match status" value="1"/>
</dbReference>
<reference evidence="4" key="1">
    <citation type="submission" date="2022-10" db="EMBL/GenBank/DDBJ databases">
        <title>Algoriphagus sp. a novel bacteria isolate from halophytes salicornia europaea.</title>
        <authorList>
            <person name="Peng Y."/>
            <person name="Jiang L."/>
            <person name="Lee J."/>
        </authorList>
    </citation>
    <scope>NUCLEOTIDE SEQUENCE</scope>
    <source>
        <strain evidence="4">TR-M5</strain>
    </source>
</reference>
<sequence length="330" mass="36941">MNRKKKILIDSRWAGNTGIGRLYQEVMKHAPAEASCEFVQSKMGLGSLLSPLMLGEEIKKSSAEVFYSPSFMPPAFSKTPFIFTVHDLMHLFYYSKLHKIYYEQIIARLAPKAKKIITVSHFSKSQLVELLNIPEELIKVIYNGIDNHFLHNEEEFESARPYFLYVGNRRKNKNVPAMLTAFAKARIPNDFMFFLSGNSDPELDSLIGSLGIQKRVRFLGFIEEQDLPKLYKGAHATLFASLMEGFGLPIIESMASGTPVLTSNTSSLPEVAGGAALCVDPTDLSAMASGIEKLVNEEEFYVDCMVKGLARAQEFSWEKTAAETWETILG</sequence>
<name>A0ABY6MF11_9BACT</name>
<dbReference type="RefSeq" id="WP_264808474.1">
    <property type="nucleotide sequence ID" value="NZ_CP110226.1"/>
</dbReference>
<proteinExistence type="predicted"/>
<dbReference type="PANTHER" id="PTHR46401">
    <property type="entry name" value="GLYCOSYLTRANSFERASE WBBK-RELATED"/>
    <property type="match status" value="1"/>
</dbReference>
<keyword evidence="5" id="KW-1185">Reference proteome</keyword>
<evidence type="ECO:0000259" key="3">
    <source>
        <dbReference type="Pfam" id="PF13439"/>
    </source>
</evidence>
<evidence type="ECO:0000259" key="2">
    <source>
        <dbReference type="Pfam" id="PF00534"/>
    </source>
</evidence>
<protein>
    <submittedName>
        <fullName evidence="4">Glycosyltransferase family 4 protein</fullName>
    </submittedName>
</protein>
<gene>
    <name evidence="4" type="ORF">OM944_15190</name>
</gene>
<evidence type="ECO:0000256" key="1">
    <source>
        <dbReference type="ARBA" id="ARBA00022679"/>
    </source>
</evidence>
<dbReference type="Pfam" id="PF00534">
    <property type="entry name" value="Glycos_transf_1"/>
    <property type="match status" value="1"/>
</dbReference>
<dbReference type="Gene3D" id="3.40.50.2000">
    <property type="entry name" value="Glycogen Phosphorylase B"/>
    <property type="match status" value="2"/>
</dbReference>
<organism evidence="4 5">
    <name type="scientific">Algoriphagus halophytocola</name>
    <dbReference type="NCBI Taxonomy" id="2991499"/>
    <lineage>
        <taxon>Bacteria</taxon>
        <taxon>Pseudomonadati</taxon>
        <taxon>Bacteroidota</taxon>
        <taxon>Cytophagia</taxon>
        <taxon>Cytophagales</taxon>
        <taxon>Cyclobacteriaceae</taxon>
        <taxon>Algoriphagus</taxon>
    </lineage>
</organism>
<evidence type="ECO:0000313" key="5">
    <source>
        <dbReference type="Proteomes" id="UP001163156"/>
    </source>
</evidence>
<dbReference type="InterPro" id="IPR028098">
    <property type="entry name" value="Glyco_trans_4-like_N"/>
</dbReference>
<accession>A0ABY6MF11</accession>
<feature type="domain" description="Glycosyl transferase family 1" evidence="2">
    <location>
        <begin position="150"/>
        <end position="304"/>
    </location>
</feature>
<dbReference type="EMBL" id="CP110226">
    <property type="protein sequence ID" value="UZD22009.1"/>
    <property type="molecule type" value="Genomic_DNA"/>
</dbReference>
<dbReference type="InterPro" id="IPR001296">
    <property type="entry name" value="Glyco_trans_1"/>
</dbReference>
<dbReference type="PANTHER" id="PTHR46401:SF2">
    <property type="entry name" value="GLYCOSYLTRANSFERASE WBBK-RELATED"/>
    <property type="match status" value="1"/>
</dbReference>
<feature type="domain" description="Glycosyltransferase subfamily 4-like N-terminal" evidence="3">
    <location>
        <begin position="38"/>
        <end position="146"/>
    </location>
</feature>
<dbReference type="Proteomes" id="UP001163156">
    <property type="component" value="Chromosome"/>
</dbReference>
<keyword evidence="1" id="KW-0808">Transferase</keyword>
<dbReference type="Pfam" id="PF13439">
    <property type="entry name" value="Glyco_transf_4"/>
    <property type="match status" value="1"/>
</dbReference>